<sequence length="179" mass="20811">MNYFKISLHHRGDDYSKAIRFRNFTFDVFDEDPRKLANFPNITGNICYYQIDPLEPGTYLFNCSTSVIGRYVRLSMRNNENYPMNICELEVLVSSSRYEEIPLKREKNTKHVGTPLVQLTVRNVFLCARACLFRRSIYCTAVNWVTTTGSCQLLSVNPYVNYAANLIPDQLTDFYIQSN</sequence>
<dbReference type="SUPFAM" id="SSF57414">
    <property type="entry name" value="Hairpin loop containing domain-like"/>
    <property type="match status" value="1"/>
</dbReference>
<keyword evidence="2" id="KW-1185">Reference proteome</keyword>
<protein>
    <submittedName>
        <fullName evidence="3">Uncharacterized protein LOC129928323</fullName>
    </submittedName>
</protein>
<dbReference type="Proteomes" id="UP001165740">
    <property type="component" value="Chromosome 9"/>
</dbReference>
<gene>
    <name evidence="3" type="primary">LOC129928323</name>
</gene>
<dbReference type="AlphaFoldDB" id="A0A9W3BFI2"/>
<feature type="domain" description="Apple" evidence="1">
    <location>
        <begin position="107"/>
        <end position="175"/>
    </location>
</feature>
<dbReference type="RefSeq" id="XP_055898193.1">
    <property type="nucleotide sequence ID" value="XM_056042218.1"/>
</dbReference>
<evidence type="ECO:0000259" key="1">
    <source>
        <dbReference type="Pfam" id="PF00024"/>
    </source>
</evidence>
<proteinExistence type="predicted"/>
<dbReference type="OrthoDB" id="6175843at2759"/>
<accession>A0A9W3BFI2</accession>
<organism evidence="2 3">
    <name type="scientific">Biomphalaria glabrata</name>
    <name type="common">Bloodfluke planorb</name>
    <name type="synonym">Freshwater snail</name>
    <dbReference type="NCBI Taxonomy" id="6526"/>
    <lineage>
        <taxon>Eukaryota</taxon>
        <taxon>Metazoa</taxon>
        <taxon>Spiralia</taxon>
        <taxon>Lophotrochozoa</taxon>
        <taxon>Mollusca</taxon>
        <taxon>Gastropoda</taxon>
        <taxon>Heterobranchia</taxon>
        <taxon>Euthyneura</taxon>
        <taxon>Panpulmonata</taxon>
        <taxon>Hygrophila</taxon>
        <taxon>Lymnaeoidea</taxon>
        <taxon>Planorbidae</taxon>
        <taxon>Biomphalaria</taxon>
    </lineage>
</organism>
<dbReference type="Pfam" id="PF00024">
    <property type="entry name" value="PAN_1"/>
    <property type="match status" value="1"/>
</dbReference>
<name>A0A9W3BFI2_BIOGL</name>
<evidence type="ECO:0000313" key="3">
    <source>
        <dbReference type="RefSeq" id="XP_055898193.1"/>
    </source>
</evidence>
<dbReference type="InterPro" id="IPR008979">
    <property type="entry name" value="Galactose-bd-like_sf"/>
</dbReference>
<reference evidence="3" key="1">
    <citation type="submission" date="2025-08" db="UniProtKB">
        <authorList>
            <consortium name="RefSeq"/>
        </authorList>
    </citation>
    <scope>IDENTIFICATION</scope>
</reference>
<dbReference type="SUPFAM" id="SSF49785">
    <property type="entry name" value="Galactose-binding domain-like"/>
    <property type="match status" value="1"/>
</dbReference>
<dbReference type="InterPro" id="IPR003609">
    <property type="entry name" value="Pan_app"/>
</dbReference>
<evidence type="ECO:0000313" key="2">
    <source>
        <dbReference type="Proteomes" id="UP001165740"/>
    </source>
</evidence>
<dbReference type="GeneID" id="129928323"/>
<dbReference type="Gene3D" id="3.50.4.10">
    <property type="entry name" value="Hepatocyte Growth Factor"/>
    <property type="match status" value="1"/>
</dbReference>
<dbReference type="Gene3D" id="2.60.120.260">
    <property type="entry name" value="Galactose-binding domain-like"/>
    <property type="match status" value="1"/>
</dbReference>